<accession>A0A1K2IDI3</accession>
<gene>
    <name evidence="1" type="ORF">SAMN05428642_101941</name>
</gene>
<organism evidence="1 2">
    <name type="scientific">Flaviramulus basaltis</name>
    <dbReference type="NCBI Taxonomy" id="369401"/>
    <lineage>
        <taxon>Bacteria</taxon>
        <taxon>Pseudomonadati</taxon>
        <taxon>Bacteroidota</taxon>
        <taxon>Flavobacteriia</taxon>
        <taxon>Flavobacteriales</taxon>
        <taxon>Flavobacteriaceae</taxon>
        <taxon>Flaviramulus</taxon>
    </lineage>
</organism>
<proteinExistence type="predicted"/>
<reference evidence="1 2" key="1">
    <citation type="submission" date="2016-10" db="EMBL/GenBank/DDBJ databases">
        <authorList>
            <person name="de Groot N.N."/>
        </authorList>
    </citation>
    <scope>NUCLEOTIDE SEQUENCE [LARGE SCALE GENOMIC DNA]</scope>
    <source>
        <strain evidence="1 2">DSM 18180</strain>
    </source>
</reference>
<evidence type="ECO:0000313" key="2">
    <source>
        <dbReference type="Proteomes" id="UP000182544"/>
    </source>
</evidence>
<dbReference type="AlphaFoldDB" id="A0A1K2IDI3"/>
<keyword evidence="2" id="KW-1185">Reference proteome</keyword>
<dbReference type="EMBL" id="FPKV01000001">
    <property type="protein sequence ID" value="SFZ90447.1"/>
    <property type="molecule type" value="Genomic_DNA"/>
</dbReference>
<protein>
    <submittedName>
        <fullName evidence="1">Uncharacterized protein</fullName>
    </submittedName>
</protein>
<dbReference type="Proteomes" id="UP000182544">
    <property type="component" value="Unassembled WGS sequence"/>
</dbReference>
<evidence type="ECO:0000313" key="1">
    <source>
        <dbReference type="EMBL" id="SFZ90447.1"/>
    </source>
</evidence>
<dbReference type="STRING" id="369401.SAMN05428642_101941"/>
<name>A0A1K2IDI3_9FLAO</name>
<dbReference type="RefSeq" id="WP_245794716.1">
    <property type="nucleotide sequence ID" value="NZ_FPKV01000001.1"/>
</dbReference>
<sequence>MHKKTIAIFFNILLLALISAPSIIIAIDDSIDISMFYSVTEEEETSKIKLQSPDSFSESECIISCIDIEDVEYYFKKYPKPHLNLISPPPELHIL</sequence>